<name>E8U6P7_DEIML</name>
<proteinExistence type="predicted"/>
<dbReference type="InterPro" id="IPR051532">
    <property type="entry name" value="Ester_Hydrolysis_Enzymes"/>
</dbReference>
<feature type="region of interest" description="Disordered" evidence="1">
    <location>
        <begin position="60"/>
        <end position="82"/>
    </location>
</feature>
<protein>
    <submittedName>
        <fullName evidence="2">Lipolytic protein G-D-S-L family</fullName>
    </submittedName>
</protein>
<reference evidence="3" key="2">
    <citation type="submission" date="2011-01" db="EMBL/GenBank/DDBJ databases">
        <title>The complete genome of Deinococcus maricopensis DSM 21211.</title>
        <authorList>
            <consortium name="US DOE Joint Genome Institute (JGI-PGF)"/>
            <person name="Lucas S."/>
            <person name="Copeland A."/>
            <person name="Lapidus A."/>
            <person name="Goodwin L."/>
            <person name="Pitluck S."/>
            <person name="Kyrpides N."/>
            <person name="Mavromatis K."/>
            <person name="Pagani I."/>
            <person name="Ivanova N."/>
            <person name="Ovchinnikova G."/>
            <person name="Zeytun A."/>
            <person name="Detter J.C."/>
            <person name="Han C."/>
            <person name="Land M."/>
            <person name="Hauser L."/>
            <person name="Markowitz V."/>
            <person name="Cheng J.-F."/>
            <person name="Hugenholtz P."/>
            <person name="Woyke T."/>
            <person name="Wu D."/>
            <person name="Pukall R."/>
            <person name="Gehrich-Schroeter G."/>
            <person name="Brambilla E."/>
            <person name="Klenk H.-P."/>
            <person name="Eisen J.A."/>
        </authorList>
    </citation>
    <scope>NUCLEOTIDE SEQUENCE [LARGE SCALE GENOMIC DNA]</scope>
    <source>
        <strain evidence="3">DSM 21211 / LMG 22137 / NRRL B-23946 / LB-34</strain>
    </source>
</reference>
<dbReference type="SUPFAM" id="SSF52266">
    <property type="entry name" value="SGNH hydrolase"/>
    <property type="match status" value="1"/>
</dbReference>
<dbReference type="EMBL" id="CP002454">
    <property type="protein sequence ID" value="ADV66736.1"/>
    <property type="molecule type" value="Genomic_DNA"/>
</dbReference>
<sequence precursor="true">MLMGTALLLGSCGTLNFSTPVTSYVALGDSITAGYQSTSLTAEGQRSSYAVLFGQRAGVTAHSPEGKGPGCPPPPGKTATADSCVRANPDAVVTNFAVPGAKVADLLNSSVATFQGKSASAAALYNLILGPQDTQVTAAVKAKAQFLTVWIGANDVLAATLAGTPSGATPPATFENDYRKLLDGLKPSGTIIVPFTVPDVTSVPLLVPAALAFKLGLGDASCENSVNKVNLGVAQQLKPMSCADDAPGVLSPAELKTATDTVEAYNSSIRKLAAERGLRVFDVNPTLHALNGAYDPTAPQTPFGPNFSLDGVHPSSSAHAKFAVTLAQFFNSTFGTRVRVN</sequence>
<organism evidence="2 3">
    <name type="scientific">Deinococcus maricopensis (strain DSM 21211 / LMG 22137 / NRRL B-23946 / LB-34)</name>
    <dbReference type="NCBI Taxonomy" id="709986"/>
    <lineage>
        <taxon>Bacteria</taxon>
        <taxon>Thermotogati</taxon>
        <taxon>Deinococcota</taxon>
        <taxon>Deinococci</taxon>
        <taxon>Deinococcales</taxon>
        <taxon>Deinococcaceae</taxon>
        <taxon>Deinococcus</taxon>
    </lineage>
</organism>
<dbReference type="eggNOG" id="COG2755">
    <property type="taxonomic scope" value="Bacteria"/>
</dbReference>
<evidence type="ECO:0000313" key="2">
    <source>
        <dbReference type="EMBL" id="ADV66736.1"/>
    </source>
</evidence>
<dbReference type="InterPro" id="IPR036514">
    <property type="entry name" value="SGNH_hydro_sf"/>
</dbReference>
<evidence type="ECO:0000313" key="3">
    <source>
        <dbReference type="Proteomes" id="UP000008635"/>
    </source>
</evidence>
<dbReference type="Proteomes" id="UP000008635">
    <property type="component" value="Chromosome"/>
</dbReference>
<dbReference type="AlphaFoldDB" id="E8U6P7"/>
<gene>
    <name evidence="2" type="ordered locus">Deima_1083</name>
</gene>
<dbReference type="PANTHER" id="PTHR30383">
    <property type="entry name" value="THIOESTERASE 1/PROTEASE 1/LYSOPHOSPHOLIPASE L1"/>
    <property type="match status" value="1"/>
</dbReference>
<dbReference type="InterPro" id="IPR001087">
    <property type="entry name" value="GDSL"/>
</dbReference>
<dbReference type="Gene3D" id="3.40.50.1110">
    <property type="entry name" value="SGNH hydrolase"/>
    <property type="match status" value="1"/>
</dbReference>
<dbReference type="STRING" id="709986.Deima_1083"/>
<keyword evidence="3" id="KW-1185">Reference proteome</keyword>
<evidence type="ECO:0000256" key="1">
    <source>
        <dbReference type="SAM" id="MobiDB-lite"/>
    </source>
</evidence>
<dbReference type="KEGG" id="dmr:Deima_1083"/>
<accession>E8U6P7</accession>
<dbReference type="PANTHER" id="PTHR30383:SF5">
    <property type="entry name" value="SGNH HYDROLASE-TYPE ESTERASE DOMAIN-CONTAINING PROTEIN"/>
    <property type="match status" value="1"/>
</dbReference>
<reference evidence="2 3" key="1">
    <citation type="journal article" date="2011" name="Stand. Genomic Sci.">
        <title>Complete genome sequence of Deinococcus maricopensis type strain (LB-34).</title>
        <authorList>
            <person name="Pukall R."/>
            <person name="Zeytun A."/>
            <person name="Lucas S."/>
            <person name="Lapidus A."/>
            <person name="Hammon N."/>
            <person name="Deshpande S."/>
            <person name="Nolan M."/>
            <person name="Cheng J.F."/>
            <person name="Pitluck S."/>
            <person name="Liolios K."/>
            <person name="Pagani I."/>
            <person name="Mikhailova N."/>
            <person name="Ivanova N."/>
            <person name="Mavromatis K."/>
            <person name="Pati A."/>
            <person name="Tapia R."/>
            <person name="Han C."/>
            <person name="Goodwin L."/>
            <person name="Chen A."/>
            <person name="Palaniappan K."/>
            <person name="Land M."/>
            <person name="Hauser L."/>
            <person name="Chang Y.J."/>
            <person name="Jeffries C.D."/>
            <person name="Brambilla E.M."/>
            <person name="Rohde M."/>
            <person name="Goker M."/>
            <person name="Detter J.C."/>
            <person name="Woyke T."/>
            <person name="Bristow J."/>
            <person name="Eisen J.A."/>
            <person name="Markowitz V."/>
            <person name="Hugenholtz P."/>
            <person name="Kyrpides N.C."/>
            <person name="Klenk H.P."/>
        </authorList>
    </citation>
    <scope>NUCLEOTIDE SEQUENCE [LARGE SCALE GENOMIC DNA]</scope>
    <source>
        <strain evidence="3">DSM 21211 / LMG 22137 / NRRL B-23946 / LB-34</strain>
    </source>
</reference>
<dbReference type="GO" id="GO:0004622">
    <property type="term" value="F:phosphatidylcholine lysophospholipase activity"/>
    <property type="evidence" value="ECO:0007669"/>
    <property type="project" value="TreeGrafter"/>
</dbReference>
<dbReference type="Pfam" id="PF00657">
    <property type="entry name" value="Lipase_GDSL"/>
    <property type="match status" value="1"/>
</dbReference>
<dbReference type="HOGENOM" id="CLU_045521_0_0_0"/>